<dbReference type="Proteomes" id="UP001283361">
    <property type="component" value="Unassembled WGS sequence"/>
</dbReference>
<keyword evidence="2" id="KW-1185">Reference proteome</keyword>
<evidence type="ECO:0000313" key="1">
    <source>
        <dbReference type="EMBL" id="KAK3801445.1"/>
    </source>
</evidence>
<reference evidence="1" key="1">
    <citation type="journal article" date="2023" name="G3 (Bethesda)">
        <title>A reference genome for the long-term kleptoplast-retaining sea slug Elysia crispata morphotype clarki.</title>
        <authorList>
            <person name="Eastman K.E."/>
            <person name="Pendleton A.L."/>
            <person name="Shaikh M.A."/>
            <person name="Suttiyut T."/>
            <person name="Ogas R."/>
            <person name="Tomko P."/>
            <person name="Gavelis G."/>
            <person name="Widhalm J.R."/>
            <person name="Wisecaver J.H."/>
        </authorList>
    </citation>
    <scope>NUCLEOTIDE SEQUENCE</scope>
    <source>
        <strain evidence="1">ECLA1</strain>
    </source>
</reference>
<dbReference type="EMBL" id="JAWDGP010000312">
    <property type="protein sequence ID" value="KAK3801445.1"/>
    <property type="molecule type" value="Genomic_DNA"/>
</dbReference>
<sequence length="76" mass="8304">MSTRSLVARFSYKTMHTSGGTSYAAIVSSTAHFPSSAQLTEHSSIVCDLRTFSGYQQLKLEAGRVQCLIGVFDTLR</sequence>
<proteinExistence type="predicted"/>
<gene>
    <name evidence="1" type="ORF">RRG08_053084</name>
</gene>
<accession>A0AAE1B8X3</accession>
<name>A0AAE1B8X3_9GAST</name>
<protein>
    <submittedName>
        <fullName evidence="1">Uncharacterized protein</fullName>
    </submittedName>
</protein>
<organism evidence="1 2">
    <name type="scientific">Elysia crispata</name>
    <name type="common">lettuce slug</name>
    <dbReference type="NCBI Taxonomy" id="231223"/>
    <lineage>
        <taxon>Eukaryota</taxon>
        <taxon>Metazoa</taxon>
        <taxon>Spiralia</taxon>
        <taxon>Lophotrochozoa</taxon>
        <taxon>Mollusca</taxon>
        <taxon>Gastropoda</taxon>
        <taxon>Heterobranchia</taxon>
        <taxon>Euthyneura</taxon>
        <taxon>Panpulmonata</taxon>
        <taxon>Sacoglossa</taxon>
        <taxon>Placobranchoidea</taxon>
        <taxon>Plakobranchidae</taxon>
        <taxon>Elysia</taxon>
    </lineage>
</organism>
<dbReference type="AlphaFoldDB" id="A0AAE1B8X3"/>
<evidence type="ECO:0000313" key="2">
    <source>
        <dbReference type="Proteomes" id="UP001283361"/>
    </source>
</evidence>
<comment type="caution">
    <text evidence="1">The sequence shown here is derived from an EMBL/GenBank/DDBJ whole genome shotgun (WGS) entry which is preliminary data.</text>
</comment>